<proteinExistence type="predicted"/>
<feature type="non-terminal residue" evidence="1">
    <location>
        <position position="1"/>
    </location>
</feature>
<name>A0A0K2SXZ7_LEPSM</name>
<dbReference type="AlphaFoldDB" id="A0A0K2SXZ7"/>
<dbReference type="EMBL" id="HACA01001273">
    <property type="protein sequence ID" value="CDW18634.1"/>
    <property type="molecule type" value="Transcribed_RNA"/>
</dbReference>
<protein>
    <submittedName>
        <fullName evidence="1">Uncharacterized protein</fullName>
    </submittedName>
</protein>
<organism evidence="1">
    <name type="scientific">Lepeophtheirus salmonis</name>
    <name type="common">Salmon louse</name>
    <name type="synonym">Caligus salmonis</name>
    <dbReference type="NCBI Taxonomy" id="72036"/>
    <lineage>
        <taxon>Eukaryota</taxon>
        <taxon>Metazoa</taxon>
        <taxon>Ecdysozoa</taxon>
        <taxon>Arthropoda</taxon>
        <taxon>Crustacea</taxon>
        <taxon>Multicrustacea</taxon>
        <taxon>Hexanauplia</taxon>
        <taxon>Copepoda</taxon>
        <taxon>Siphonostomatoida</taxon>
        <taxon>Caligidae</taxon>
        <taxon>Lepeophtheirus</taxon>
    </lineage>
</organism>
<evidence type="ECO:0000313" key="1">
    <source>
        <dbReference type="EMBL" id="CDW18634.1"/>
    </source>
</evidence>
<accession>A0A0K2SXZ7</accession>
<reference evidence="1" key="1">
    <citation type="submission" date="2014-05" db="EMBL/GenBank/DDBJ databases">
        <authorList>
            <person name="Chronopoulou M."/>
        </authorList>
    </citation>
    <scope>NUCLEOTIDE SEQUENCE</scope>
    <source>
        <tissue evidence="1">Whole organism</tissue>
    </source>
</reference>
<sequence>YLATLIIDVAPLGSIDGFHVATEGIAPIVDVVLRHDIPVLVDNVLGVFG</sequence>